<evidence type="ECO:0000313" key="9">
    <source>
        <dbReference type="EMBL" id="GAA4301712.1"/>
    </source>
</evidence>
<keyword evidence="6" id="KW-0326">Glycosidase</keyword>
<keyword evidence="4 7" id="KW-0732">Signal</keyword>
<evidence type="ECO:0000256" key="3">
    <source>
        <dbReference type="ARBA" id="ARBA00012662"/>
    </source>
</evidence>
<dbReference type="EMBL" id="BAABFN010000001">
    <property type="protein sequence ID" value="GAA4301712.1"/>
    <property type="molecule type" value="Genomic_DNA"/>
</dbReference>
<evidence type="ECO:0000256" key="5">
    <source>
        <dbReference type="ARBA" id="ARBA00022801"/>
    </source>
</evidence>
<dbReference type="PANTHER" id="PTHR10030:SF37">
    <property type="entry name" value="ALPHA-L-FUCOSIDASE-RELATED"/>
    <property type="match status" value="1"/>
</dbReference>
<evidence type="ECO:0000256" key="4">
    <source>
        <dbReference type="ARBA" id="ARBA00022729"/>
    </source>
</evidence>
<proteinExistence type="inferred from homology"/>
<accession>A0ABP8FE82</accession>
<dbReference type="Gene3D" id="3.20.20.80">
    <property type="entry name" value="Glycosidases"/>
    <property type="match status" value="1"/>
</dbReference>
<dbReference type="SUPFAM" id="SSF51445">
    <property type="entry name" value="(Trans)glycosidases"/>
    <property type="match status" value="1"/>
</dbReference>
<dbReference type="PRINTS" id="PR00741">
    <property type="entry name" value="GLHYDRLASE29"/>
</dbReference>
<dbReference type="RefSeq" id="WP_344974408.1">
    <property type="nucleotide sequence ID" value="NZ_BAABFN010000001.1"/>
</dbReference>
<reference evidence="10" key="1">
    <citation type="journal article" date="2019" name="Int. J. Syst. Evol. Microbiol.">
        <title>The Global Catalogue of Microorganisms (GCM) 10K type strain sequencing project: providing services to taxonomists for standard genome sequencing and annotation.</title>
        <authorList>
            <consortium name="The Broad Institute Genomics Platform"/>
            <consortium name="The Broad Institute Genome Sequencing Center for Infectious Disease"/>
            <person name="Wu L."/>
            <person name="Ma J."/>
        </authorList>
    </citation>
    <scope>NUCLEOTIDE SEQUENCE [LARGE SCALE GENOMIC DNA]</scope>
    <source>
        <strain evidence="10">JCM 17664</strain>
    </source>
</reference>
<dbReference type="InterPro" id="IPR017853">
    <property type="entry name" value="GH"/>
</dbReference>
<evidence type="ECO:0000313" key="10">
    <source>
        <dbReference type="Proteomes" id="UP001501207"/>
    </source>
</evidence>
<dbReference type="SMART" id="SM00812">
    <property type="entry name" value="Alpha_L_fucos"/>
    <property type="match status" value="1"/>
</dbReference>
<evidence type="ECO:0000256" key="6">
    <source>
        <dbReference type="ARBA" id="ARBA00023295"/>
    </source>
</evidence>
<evidence type="ECO:0000256" key="1">
    <source>
        <dbReference type="ARBA" id="ARBA00004071"/>
    </source>
</evidence>
<dbReference type="InterPro" id="IPR013780">
    <property type="entry name" value="Glyco_hydro_b"/>
</dbReference>
<evidence type="ECO:0000256" key="7">
    <source>
        <dbReference type="SAM" id="SignalP"/>
    </source>
</evidence>
<sequence>MKKILFALATLLLLTQQLPAQHYEPNWASLNKRGIPAWFHKAKFGIFIHWGVYSVPAFAPVIPNSGYSYAEWYWNRLESKDMKGDTAVKNFHARNYGRDFPYRNFEKSFRAELFNPAQWAEIFRESGARYVVLTSKHHEGYCLWNSPWADRSWGRPWNAVTGTPHRDLLGDLTQAVKDAGLRMGYYYSLYEWFNPLWKTDKQRYIREVMTPEFKDLVTRYKPSIIFSDGEWELPDTAWHSPELLAWLFNESPVAKEVVVNDRWGSNTRGKNTGSTYSTSEYGSGMGPDVTWEESQGIGLSYGYNRMEALKDYKSSRQLILILADIVSRGGNLLLDIGPTADGRIPVIMQQRLLDIGSWLKTNGEAIYATTPWKATRQWSAGKRPEVKKASYMAAYDISKLVVPRDDQAHIEMFFTRKGNDLYCILPNYMPVVSIRNFSPPASATVSLAGSSRKISWKQNGENCEIDLSGIRPGDISLPFVIRVENGLPEGKR</sequence>
<name>A0ABP8FE82_9BACT</name>
<keyword evidence="10" id="KW-1185">Reference proteome</keyword>
<organism evidence="9 10">
    <name type="scientific">Compostibacter hankyongensis</name>
    <dbReference type="NCBI Taxonomy" id="1007089"/>
    <lineage>
        <taxon>Bacteria</taxon>
        <taxon>Pseudomonadati</taxon>
        <taxon>Bacteroidota</taxon>
        <taxon>Chitinophagia</taxon>
        <taxon>Chitinophagales</taxon>
        <taxon>Chitinophagaceae</taxon>
        <taxon>Compostibacter</taxon>
    </lineage>
</organism>
<feature type="signal peptide" evidence="7">
    <location>
        <begin position="1"/>
        <end position="22"/>
    </location>
</feature>
<feature type="chain" id="PRO_5045163631" description="alpha-L-fucosidase" evidence="7">
    <location>
        <begin position="23"/>
        <end position="492"/>
    </location>
</feature>
<feature type="domain" description="Glycoside hydrolase family 29 N-terminal" evidence="8">
    <location>
        <begin position="16"/>
        <end position="364"/>
    </location>
</feature>
<dbReference type="InterPro" id="IPR000933">
    <property type="entry name" value="Glyco_hydro_29"/>
</dbReference>
<dbReference type="InterPro" id="IPR016286">
    <property type="entry name" value="FUC_metazoa-typ"/>
</dbReference>
<keyword evidence="5" id="KW-0378">Hydrolase</keyword>
<evidence type="ECO:0000256" key="2">
    <source>
        <dbReference type="ARBA" id="ARBA00007951"/>
    </source>
</evidence>
<evidence type="ECO:0000259" key="8">
    <source>
        <dbReference type="Pfam" id="PF01120"/>
    </source>
</evidence>
<dbReference type="InterPro" id="IPR057739">
    <property type="entry name" value="Glyco_hydro_29_N"/>
</dbReference>
<dbReference type="EC" id="3.2.1.51" evidence="3"/>
<dbReference type="PANTHER" id="PTHR10030">
    <property type="entry name" value="ALPHA-L-FUCOSIDASE"/>
    <property type="match status" value="1"/>
</dbReference>
<dbReference type="Proteomes" id="UP001501207">
    <property type="component" value="Unassembled WGS sequence"/>
</dbReference>
<comment type="function">
    <text evidence="1">Alpha-L-fucosidase is responsible for hydrolyzing the alpha-1,6-linked fucose joined to the reducing-end N-acetylglucosamine of the carbohydrate moieties of glycoproteins.</text>
</comment>
<dbReference type="Gene3D" id="2.60.40.1180">
    <property type="entry name" value="Golgi alpha-mannosidase II"/>
    <property type="match status" value="1"/>
</dbReference>
<gene>
    <name evidence="9" type="ORF">GCM10023143_03670</name>
</gene>
<comment type="caution">
    <text evidence="9">The sequence shown here is derived from an EMBL/GenBank/DDBJ whole genome shotgun (WGS) entry which is preliminary data.</text>
</comment>
<comment type="similarity">
    <text evidence="2">Belongs to the glycosyl hydrolase 29 family.</text>
</comment>
<protein>
    <recommendedName>
        <fullName evidence="3">alpha-L-fucosidase</fullName>
        <ecNumber evidence="3">3.2.1.51</ecNumber>
    </recommendedName>
</protein>
<dbReference type="Pfam" id="PF01120">
    <property type="entry name" value="Alpha_L_fucos"/>
    <property type="match status" value="1"/>
</dbReference>